<feature type="compositionally biased region" description="Basic residues" evidence="3">
    <location>
        <begin position="212"/>
        <end position="221"/>
    </location>
</feature>
<feature type="region of interest" description="Disordered" evidence="3">
    <location>
        <begin position="319"/>
        <end position="401"/>
    </location>
</feature>
<evidence type="ECO:0000256" key="1">
    <source>
        <dbReference type="ARBA" id="ARBA00022723"/>
    </source>
</evidence>
<dbReference type="GO" id="GO:0003677">
    <property type="term" value="F:DNA binding"/>
    <property type="evidence" value="ECO:0007669"/>
    <property type="project" value="InterPro"/>
</dbReference>
<dbReference type="Pfam" id="PF04082">
    <property type="entry name" value="Fungal_trans"/>
    <property type="match status" value="1"/>
</dbReference>
<feature type="region of interest" description="Disordered" evidence="3">
    <location>
        <begin position="137"/>
        <end position="283"/>
    </location>
</feature>
<dbReference type="SMART" id="SM00066">
    <property type="entry name" value="GAL4"/>
    <property type="match status" value="1"/>
</dbReference>
<feature type="compositionally biased region" description="Low complexity" evidence="3">
    <location>
        <begin position="161"/>
        <end position="174"/>
    </location>
</feature>
<dbReference type="GO" id="GO:0006351">
    <property type="term" value="P:DNA-templated transcription"/>
    <property type="evidence" value="ECO:0007669"/>
    <property type="project" value="InterPro"/>
</dbReference>
<feature type="domain" description="Zn(2)-C6 fungal-type" evidence="4">
    <location>
        <begin position="73"/>
        <end position="109"/>
    </location>
</feature>
<dbReference type="GO" id="GO:0009074">
    <property type="term" value="P:aromatic amino acid family catabolic process"/>
    <property type="evidence" value="ECO:0007669"/>
    <property type="project" value="TreeGrafter"/>
</dbReference>
<dbReference type="RefSeq" id="XP_013244746.1">
    <property type="nucleotide sequence ID" value="XM_013389292.1"/>
</dbReference>
<comment type="caution">
    <text evidence="5">The sequence shown here is derived from an EMBL/GenBank/DDBJ whole genome shotgun (WGS) entry which is preliminary data.</text>
</comment>
<dbReference type="PANTHER" id="PTHR31644">
    <property type="entry name" value="TRANSCRIPTIONAL ACTIVATOR ARO80-RELATED"/>
    <property type="match status" value="1"/>
</dbReference>
<dbReference type="PROSITE" id="PS50048">
    <property type="entry name" value="ZN2_CY6_FUNGAL_2"/>
    <property type="match status" value="1"/>
</dbReference>
<dbReference type="InterPro" id="IPR007219">
    <property type="entry name" value="XnlR_reg_dom"/>
</dbReference>
<dbReference type="InterPro" id="IPR052780">
    <property type="entry name" value="AAA_Catabolism_Regulators"/>
</dbReference>
<protein>
    <recommendedName>
        <fullName evidence="4">Zn(2)-C6 fungal-type domain-containing protein</fullName>
    </recommendedName>
</protein>
<dbReference type="CDD" id="cd00067">
    <property type="entry name" value="GAL4"/>
    <property type="match status" value="1"/>
</dbReference>
<dbReference type="PANTHER" id="PTHR31644:SF2">
    <property type="entry name" value="TRANSCRIPTIONAL ACTIVATOR ARO80-RELATED"/>
    <property type="match status" value="1"/>
</dbReference>
<feature type="region of interest" description="Disordered" evidence="3">
    <location>
        <begin position="1"/>
        <end position="57"/>
    </location>
</feature>
<dbReference type="STRING" id="1037660.A0A066WBV5"/>
<reference evidence="5 6" key="1">
    <citation type="submission" date="2014-05" db="EMBL/GenBank/DDBJ databases">
        <title>Draft genome sequence of a rare smut relative, Tilletiaria anomala UBC 951.</title>
        <authorList>
            <consortium name="DOE Joint Genome Institute"/>
            <person name="Toome M."/>
            <person name="Kuo A."/>
            <person name="Henrissat B."/>
            <person name="Lipzen A."/>
            <person name="Tritt A."/>
            <person name="Yoshinaga Y."/>
            <person name="Zane M."/>
            <person name="Barry K."/>
            <person name="Grigoriev I.V."/>
            <person name="Spatafora J.W."/>
            <person name="Aimea M.C."/>
        </authorList>
    </citation>
    <scope>NUCLEOTIDE SEQUENCE [LARGE SCALE GENOMIC DNA]</scope>
    <source>
        <strain evidence="5 6">UBC 951</strain>
    </source>
</reference>
<feature type="compositionally biased region" description="Low complexity" evidence="3">
    <location>
        <begin position="265"/>
        <end position="283"/>
    </location>
</feature>
<dbReference type="GO" id="GO:0000981">
    <property type="term" value="F:DNA-binding transcription factor activity, RNA polymerase II-specific"/>
    <property type="evidence" value="ECO:0007669"/>
    <property type="project" value="InterPro"/>
</dbReference>
<keyword evidence="1" id="KW-0479">Metal-binding</keyword>
<dbReference type="Gene3D" id="4.10.240.10">
    <property type="entry name" value="Zn(2)-C6 fungal-type DNA-binding domain"/>
    <property type="match status" value="1"/>
</dbReference>
<dbReference type="InParanoid" id="A0A066WBV5"/>
<feature type="compositionally biased region" description="Low complexity" evidence="3">
    <location>
        <begin position="10"/>
        <end position="22"/>
    </location>
</feature>
<feature type="compositionally biased region" description="Low complexity" evidence="3">
    <location>
        <begin position="333"/>
        <end position="360"/>
    </location>
</feature>
<dbReference type="GO" id="GO:0005634">
    <property type="term" value="C:nucleus"/>
    <property type="evidence" value="ECO:0007669"/>
    <property type="project" value="TreeGrafter"/>
</dbReference>
<organism evidence="5 6">
    <name type="scientific">Tilletiaria anomala (strain ATCC 24038 / CBS 436.72 / UBC 951)</name>
    <dbReference type="NCBI Taxonomy" id="1037660"/>
    <lineage>
        <taxon>Eukaryota</taxon>
        <taxon>Fungi</taxon>
        <taxon>Dikarya</taxon>
        <taxon>Basidiomycota</taxon>
        <taxon>Ustilaginomycotina</taxon>
        <taxon>Exobasidiomycetes</taxon>
        <taxon>Georgefischeriales</taxon>
        <taxon>Tilletiariaceae</taxon>
        <taxon>Tilletiaria</taxon>
    </lineage>
</organism>
<dbReference type="OrthoDB" id="39175at2759"/>
<dbReference type="Pfam" id="PF00172">
    <property type="entry name" value="Zn_clus"/>
    <property type="match status" value="1"/>
</dbReference>
<dbReference type="GO" id="GO:0008270">
    <property type="term" value="F:zinc ion binding"/>
    <property type="evidence" value="ECO:0007669"/>
    <property type="project" value="InterPro"/>
</dbReference>
<feature type="compositionally biased region" description="Acidic residues" evidence="3">
    <location>
        <begin position="628"/>
        <end position="645"/>
    </location>
</feature>
<feature type="region of interest" description="Disordered" evidence="3">
    <location>
        <begin position="621"/>
        <end position="645"/>
    </location>
</feature>
<dbReference type="SMART" id="SM00906">
    <property type="entry name" value="Fungal_trans"/>
    <property type="match status" value="1"/>
</dbReference>
<sequence>MPHVPRHDASSSAAAVTALSPSFGTGVGGSNTEADPPGAMGDTSASASAHATPSAGSSDVQQSLKAFQRAYKACDACRFRKVRCDLGSVEQPLDPPCRRCRRERRDCTFDKGTRGRPKGGLAHANVFEHGVGHGHAYADGSGNGNGSVPTPAAWSHLPPNAARGGASGSTSSSSQMLPPPQKTFSAGELSATAATGQSPSQHDPWHPAYPSSHHHHHHHQKPAMGRSHSSSSIPSAAPSALSPPMYAPNSGSGGTQNAVGLAHRSSGAGANSSDAAGSDTSSPTAHASLALINLRNSSEAMKALTTVGVREVIAAAESPVPTTAGKGPGTGAAAGSPAASERSAASDATANANASDAASSARKRKCASATGAGTAEEEKGRATLSKTRRADAGAAPRTSTSASISIANGVKTVPGVPAAAHAGPSSAVFASAVQHAYANVTHVKPKRLQDWRDFEPVRLKIIKASETRYLFKYFFQHIHSFSPLCSERYMRNTKESRSELISREPLLLGAILSIASRFCIGPDQDAAANALDGHDGYRAKQAAHSADGTSSGGGGAKVLSAASVAAEKASFGLELHQRISHWTHQLAGRVLVDCSLHSVGSVEALLLLSEWSTWGIHSNRQDMLASSDSEEDDDEEDEDEEMDVDVDERVPVVPRRLYTNGTAADGDVARSSDAPSDAVAIGGSSKVRRRGAADALAACAKKGARASPRRKREASRPSADVIATTIQRFDSMSWMFVGMAIRLAEELDLPKHEKCFGIYSQDHAEVEQAERRLRVWLDCVRADTQISIRLGRRFTSGGLSPEWMELMRARTYRLPDTVADPAMPTNGSSNGHSTHPTEAAAAAAATHHQPNKNCNFTFTDDLVGAARQDPAVNEARKWTAWRGHAELANKLRNVHDMLNESDARTASMMENDRFESILRPFRNDLDSWVKWLEPKIGYPGGGMRTLDIRVDYHFTRLQAFRVALDALVLRARRIGRPDGLAALGEGLSDRPTFPFAKESVDAARTLAIVISVDLQSLRCAPPRFFLYLVLAVMVCMQACELSESLMLPMQCASILRDAINALNSVAVDERHLARRYALMLRNAGKRLLLAEEAEAATATAAAGAGARARSESHLISDLGLLNGQPPQHHQQQQHQQRTLVPTISVAPRPPQPAAPPVQMQGPSFADDVLAPTHGVDLEDLWSWLGNIDQAVPSASTEESVTDGTAEHILSFDSLYEGQSAPFFFPNTALNQ</sequence>
<evidence type="ECO:0000313" key="5">
    <source>
        <dbReference type="EMBL" id="KDN51407.1"/>
    </source>
</evidence>
<dbReference type="InterPro" id="IPR036864">
    <property type="entry name" value="Zn2-C6_fun-type_DNA-bd_sf"/>
</dbReference>
<dbReference type="GeneID" id="25263986"/>
<dbReference type="AlphaFoldDB" id="A0A066WBV5"/>
<evidence type="ECO:0000256" key="3">
    <source>
        <dbReference type="SAM" id="MobiDB-lite"/>
    </source>
</evidence>
<feature type="region of interest" description="Disordered" evidence="3">
    <location>
        <begin position="822"/>
        <end position="850"/>
    </location>
</feature>
<dbReference type="SUPFAM" id="SSF57701">
    <property type="entry name" value="Zn2/Cys6 DNA-binding domain"/>
    <property type="match status" value="1"/>
</dbReference>
<dbReference type="Proteomes" id="UP000027361">
    <property type="component" value="Unassembled WGS sequence"/>
</dbReference>
<evidence type="ECO:0000256" key="2">
    <source>
        <dbReference type="ARBA" id="ARBA00023242"/>
    </source>
</evidence>
<dbReference type="PROSITE" id="PS00463">
    <property type="entry name" value="ZN2_CY6_FUNGAL_1"/>
    <property type="match status" value="1"/>
</dbReference>
<dbReference type="EMBL" id="JMSN01000016">
    <property type="protein sequence ID" value="KDN51407.1"/>
    <property type="molecule type" value="Genomic_DNA"/>
</dbReference>
<keyword evidence="2" id="KW-0539">Nucleus</keyword>
<dbReference type="CDD" id="cd12148">
    <property type="entry name" value="fungal_TF_MHR"/>
    <property type="match status" value="1"/>
</dbReference>
<feature type="compositionally biased region" description="Polar residues" evidence="3">
    <location>
        <begin position="192"/>
        <end position="201"/>
    </location>
</feature>
<feature type="compositionally biased region" description="Low complexity" evidence="3">
    <location>
        <begin position="227"/>
        <end position="248"/>
    </location>
</feature>
<evidence type="ECO:0000259" key="4">
    <source>
        <dbReference type="PROSITE" id="PS50048"/>
    </source>
</evidence>
<name>A0A066WBV5_TILAU</name>
<dbReference type="GO" id="GO:0045944">
    <property type="term" value="P:positive regulation of transcription by RNA polymerase II"/>
    <property type="evidence" value="ECO:0007669"/>
    <property type="project" value="TreeGrafter"/>
</dbReference>
<dbReference type="InterPro" id="IPR001138">
    <property type="entry name" value="Zn2Cys6_DnaBD"/>
</dbReference>
<keyword evidence="6" id="KW-1185">Reference proteome</keyword>
<dbReference type="HOGENOM" id="CLU_267651_0_0_1"/>
<evidence type="ECO:0000313" key="6">
    <source>
        <dbReference type="Proteomes" id="UP000027361"/>
    </source>
</evidence>
<feature type="compositionally biased region" description="Polar residues" evidence="3">
    <location>
        <begin position="825"/>
        <end position="836"/>
    </location>
</feature>
<accession>A0A066WBV5</accession>
<gene>
    <name evidence="5" type="ORF">K437DRAFT_254816</name>
</gene>
<proteinExistence type="predicted"/>
<feature type="compositionally biased region" description="Low complexity" evidence="3">
    <location>
        <begin position="44"/>
        <end position="57"/>
    </location>
</feature>